<dbReference type="AlphaFoldDB" id="A0A7Y2EB27"/>
<keyword evidence="1" id="KW-0472">Membrane</keyword>
<sequence>MEANKYHEKTRNDIILISFVIGGLFLAATFIVGDAYFKQANYDNYYERYLSVPNPDLVKLNLEMSTTMNSYGWNDKDKGVVRIPTERAMELVVEESRRRGQE</sequence>
<evidence type="ECO:0000313" key="2">
    <source>
        <dbReference type="EMBL" id="NNF07840.1"/>
    </source>
</evidence>
<proteinExistence type="predicted"/>
<protein>
    <submittedName>
        <fullName evidence="2">Uncharacterized protein</fullName>
    </submittedName>
</protein>
<reference evidence="2 3" key="1">
    <citation type="submission" date="2020-03" db="EMBL/GenBank/DDBJ databases">
        <title>Metabolic flexibility allows generalist bacteria to become dominant in a frequently disturbed ecosystem.</title>
        <authorList>
            <person name="Chen Y.-J."/>
            <person name="Leung P.M."/>
            <person name="Bay S.K."/>
            <person name="Hugenholtz P."/>
            <person name="Kessler A.J."/>
            <person name="Shelley G."/>
            <person name="Waite D.W."/>
            <person name="Cook P.L."/>
            <person name="Greening C."/>
        </authorList>
    </citation>
    <scope>NUCLEOTIDE SEQUENCE [LARGE SCALE GENOMIC DNA]</scope>
    <source>
        <strain evidence="2">SS_bin_28</strain>
    </source>
</reference>
<evidence type="ECO:0000313" key="3">
    <source>
        <dbReference type="Proteomes" id="UP000547674"/>
    </source>
</evidence>
<comment type="caution">
    <text evidence="2">The sequence shown here is derived from an EMBL/GenBank/DDBJ whole genome shotgun (WGS) entry which is preliminary data.</text>
</comment>
<dbReference type="Proteomes" id="UP000547674">
    <property type="component" value="Unassembled WGS sequence"/>
</dbReference>
<keyword evidence="1" id="KW-1133">Transmembrane helix</keyword>
<accession>A0A7Y2EB27</accession>
<organism evidence="2 3">
    <name type="scientific">Eiseniibacteriota bacterium</name>
    <dbReference type="NCBI Taxonomy" id="2212470"/>
    <lineage>
        <taxon>Bacteria</taxon>
        <taxon>Candidatus Eiseniibacteriota</taxon>
    </lineage>
</organism>
<evidence type="ECO:0000256" key="1">
    <source>
        <dbReference type="SAM" id="Phobius"/>
    </source>
</evidence>
<name>A0A7Y2EB27_UNCEI</name>
<keyword evidence="1" id="KW-0812">Transmembrane</keyword>
<dbReference type="EMBL" id="JABDJR010000556">
    <property type="protein sequence ID" value="NNF07840.1"/>
    <property type="molecule type" value="Genomic_DNA"/>
</dbReference>
<feature type="transmembrane region" description="Helical" evidence="1">
    <location>
        <begin position="14"/>
        <end position="37"/>
    </location>
</feature>
<gene>
    <name evidence="2" type="ORF">HKN21_13840</name>
</gene>